<dbReference type="GO" id="GO:0003677">
    <property type="term" value="F:DNA binding"/>
    <property type="evidence" value="ECO:0007669"/>
    <property type="project" value="UniProtKB-KW"/>
</dbReference>
<evidence type="ECO:0000256" key="1">
    <source>
        <dbReference type="ARBA" id="ARBA00005690"/>
    </source>
</evidence>
<keyword evidence="2" id="KW-0479">Metal-binding</keyword>
<feature type="compositionally biased region" description="Basic and acidic residues" evidence="6">
    <location>
        <begin position="431"/>
        <end position="447"/>
    </location>
</feature>
<dbReference type="CDD" id="cd04476">
    <property type="entry name" value="RPA1_DBD_C"/>
    <property type="match status" value="1"/>
</dbReference>
<evidence type="ECO:0000313" key="10">
    <source>
        <dbReference type="Proteomes" id="UP000077755"/>
    </source>
</evidence>
<evidence type="ECO:0008006" key="11">
    <source>
        <dbReference type="Google" id="ProtNLM"/>
    </source>
</evidence>
<reference evidence="9" key="1">
    <citation type="journal article" date="2016" name="Nat. Genet.">
        <title>A high-quality carrot genome assembly provides new insights into carotenoid accumulation and asterid genome evolution.</title>
        <authorList>
            <person name="Iorizzo M."/>
            <person name="Ellison S."/>
            <person name="Senalik D."/>
            <person name="Zeng P."/>
            <person name="Satapoomin P."/>
            <person name="Huang J."/>
            <person name="Bowman M."/>
            <person name="Iovene M."/>
            <person name="Sanseverino W."/>
            <person name="Cavagnaro P."/>
            <person name="Yildiz M."/>
            <person name="Macko-Podgorni A."/>
            <person name="Moranska E."/>
            <person name="Grzebelus E."/>
            <person name="Grzebelus D."/>
            <person name="Ashrafi H."/>
            <person name="Zheng Z."/>
            <person name="Cheng S."/>
            <person name="Spooner D."/>
            <person name="Van Deynze A."/>
            <person name="Simon P."/>
        </authorList>
    </citation>
    <scope>NUCLEOTIDE SEQUENCE</scope>
    <source>
        <tissue evidence="9">Leaf</tissue>
    </source>
</reference>
<dbReference type="Pfam" id="PF02721">
    <property type="entry name" value="DUF223"/>
    <property type="match status" value="1"/>
</dbReference>
<dbReference type="Pfam" id="PF08646">
    <property type="entry name" value="Rep_fac-A_C"/>
    <property type="match status" value="1"/>
</dbReference>
<evidence type="ECO:0000313" key="9">
    <source>
        <dbReference type="EMBL" id="WOH06796.1"/>
    </source>
</evidence>
<evidence type="ECO:0000256" key="6">
    <source>
        <dbReference type="SAM" id="MobiDB-lite"/>
    </source>
</evidence>
<feature type="domain" description="Replication factor A C-terminal" evidence="8">
    <location>
        <begin position="290"/>
        <end position="418"/>
    </location>
</feature>
<accession>A0AAF0XI19</accession>
<evidence type="ECO:0000256" key="3">
    <source>
        <dbReference type="ARBA" id="ARBA00022771"/>
    </source>
</evidence>
<dbReference type="PANTHER" id="PTHR47165:SF4">
    <property type="entry name" value="OS03G0429900 PROTEIN"/>
    <property type="match status" value="1"/>
</dbReference>
<feature type="compositionally biased region" description="Polar residues" evidence="6">
    <location>
        <begin position="499"/>
        <end position="508"/>
    </location>
</feature>
<evidence type="ECO:0000259" key="7">
    <source>
        <dbReference type="Pfam" id="PF02721"/>
    </source>
</evidence>
<evidence type="ECO:0000256" key="5">
    <source>
        <dbReference type="ARBA" id="ARBA00023125"/>
    </source>
</evidence>
<dbReference type="EMBL" id="CP093348">
    <property type="protein sequence ID" value="WOH06796.1"/>
    <property type="molecule type" value="Genomic_DNA"/>
</dbReference>
<keyword evidence="3" id="KW-0863">Zinc-finger</keyword>
<protein>
    <recommendedName>
        <fullName evidence="11">Replication factor A C-terminal domain-containing protein</fullName>
    </recommendedName>
</protein>
<dbReference type="SUPFAM" id="SSF50249">
    <property type="entry name" value="Nucleic acid-binding proteins"/>
    <property type="match status" value="3"/>
</dbReference>
<dbReference type="InterPro" id="IPR012340">
    <property type="entry name" value="NA-bd_OB-fold"/>
</dbReference>
<keyword evidence="10" id="KW-1185">Reference proteome</keyword>
<keyword evidence="5" id="KW-0238">DNA-binding</keyword>
<dbReference type="PANTHER" id="PTHR47165">
    <property type="entry name" value="OS03G0429900 PROTEIN"/>
    <property type="match status" value="1"/>
</dbReference>
<dbReference type="InterPro" id="IPR047192">
    <property type="entry name" value="Euk_RPA1_DBD_C"/>
</dbReference>
<keyword evidence="4" id="KW-0862">Zinc</keyword>
<dbReference type="Gene3D" id="2.40.50.140">
    <property type="entry name" value="Nucleic acid-binding proteins"/>
    <property type="match status" value="3"/>
</dbReference>
<name>A0AAF0XI19_DAUCS</name>
<dbReference type="InterPro" id="IPR013955">
    <property type="entry name" value="Rep_factor-A_C"/>
</dbReference>
<evidence type="ECO:0000256" key="2">
    <source>
        <dbReference type="ARBA" id="ARBA00022723"/>
    </source>
</evidence>
<reference evidence="9" key="2">
    <citation type="submission" date="2022-03" db="EMBL/GenBank/DDBJ databases">
        <title>Draft title - Genomic analysis of global carrot germplasm unveils the trajectory of domestication and the origin of high carotenoid orange carrot.</title>
        <authorList>
            <person name="Iorizzo M."/>
            <person name="Ellison S."/>
            <person name="Senalik D."/>
            <person name="Macko-Podgorni A."/>
            <person name="Grzebelus D."/>
            <person name="Bostan H."/>
            <person name="Rolling W."/>
            <person name="Curaba J."/>
            <person name="Simon P."/>
        </authorList>
    </citation>
    <scope>NUCLEOTIDE SEQUENCE</scope>
    <source>
        <tissue evidence="9">Leaf</tissue>
    </source>
</reference>
<dbReference type="GO" id="GO:0008270">
    <property type="term" value="F:zinc ion binding"/>
    <property type="evidence" value="ECO:0007669"/>
    <property type="project" value="UniProtKB-KW"/>
</dbReference>
<comment type="similarity">
    <text evidence="1">Belongs to the replication factor A protein 1 family.</text>
</comment>
<proteinExistence type="inferred from homology"/>
<evidence type="ECO:0000259" key="8">
    <source>
        <dbReference type="Pfam" id="PF08646"/>
    </source>
</evidence>
<evidence type="ECO:0000256" key="4">
    <source>
        <dbReference type="ARBA" id="ARBA00022833"/>
    </source>
</evidence>
<feature type="region of interest" description="Disordered" evidence="6">
    <location>
        <begin position="411"/>
        <end position="515"/>
    </location>
</feature>
<sequence>METYTLLKDLTLGRGTGFIKVRISREWEGRKPGATHATTKTYIIIDEEGTQVQAGPLQFGLIAEFSKRLLLGSVYLISNYDVAAAPDTYRPVPGEYTVNFHRKTSVKKIGDVPAIPMFQFNLKTFEETKARLGDVVTLIDVVGKLKDYTHIQTAKSGKKSLDIVLADKRDEIKVTLWENQAFEFLKLENEYTRANVIVIITGTSTRLVKGEFVLWSSSSTQYFFNIDHSAVTTLRESTKLENSIIPTLVPSMKSQEQQNMANIETVTIAQLFEAQLPDGKNFIEFYSEATVIGLFPNEGWYYIGCNKCGKKMNDFGQCIKCSHKTKPIPIYKVTLAVKDSTADTSFVIFDRHVMKLIKVSAQHLLNSDQNATPEMMPPILNNMVGRTCIFRLKLNQYNTVQHKEGFTVMEVDDVKSNKPTSNSKIDSGEDSSEHDLDHESTEPSEHHLQKKRKKPNDDKYSDQVQPPPENTSKGSLEVEQGHDAQRHAKNGGQVPPPNSGTKGSPGNKSLKRTNT</sequence>
<dbReference type="InterPro" id="IPR003871">
    <property type="entry name" value="RFA1B/D_OB_1st"/>
</dbReference>
<feature type="domain" description="Replication protein A 70 kDa DNA-binding subunit B/D first OB fold" evidence="7">
    <location>
        <begin position="17"/>
        <end position="108"/>
    </location>
</feature>
<dbReference type="AlphaFoldDB" id="A0AAF0XI19"/>
<dbReference type="Proteomes" id="UP000077755">
    <property type="component" value="Chromosome 6"/>
</dbReference>
<gene>
    <name evidence="9" type="ORF">DCAR_0626224</name>
</gene>
<organism evidence="9 10">
    <name type="scientific">Daucus carota subsp. sativus</name>
    <name type="common">Carrot</name>
    <dbReference type="NCBI Taxonomy" id="79200"/>
    <lineage>
        <taxon>Eukaryota</taxon>
        <taxon>Viridiplantae</taxon>
        <taxon>Streptophyta</taxon>
        <taxon>Embryophyta</taxon>
        <taxon>Tracheophyta</taxon>
        <taxon>Spermatophyta</taxon>
        <taxon>Magnoliopsida</taxon>
        <taxon>eudicotyledons</taxon>
        <taxon>Gunneridae</taxon>
        <taxon>Pentapetalae</taxon>
        <taxon>asterids</taxon>
        <taxon>campanulids</taxon>
        <taxon>Apiales</taxon>
        <taxon>Apiaceae</taxon>
        <taxon>Apioideae</taxon>
        <taxon>Scandiceae</taxon>
        <taxon>Daucinae</taxon>
        <taxon>Daucus</taxon>
        <taxon>Daucus sect. Daucus</taxon>
    </lineage>
</organism>